<dbReference type="SUPFAM" id="SSF51735">
    <property type="entry name" value="NAD(P)-binding Rossmann-fold domains"/>
    <property type="match status" value="1"/>
</dbReference>
<dbReference type="PANTHER" id="PTHR43658:SF8">
    <property type="entry name" value="17-BETA-HYDROXYSTEROID DEHYDROGENASE 14-RELATED"/>
    <property type="match status" value="1"/>
</dbReference>
<proteinExistence type="inferred from homology"/>
<evidence type="ECO:0000313" key="3">
    <source>
        <dbReference type="EMBL" id="CAD7693938.1"/>
    </source>
</evidence>
<dbReference type="GO" id="GO:0005739">
    <property type="term" value="C:mitochondrion"/>
    <property type="evidence" value="ECO:0007669"/>
    <property type="project" value="TreeGrafter"/>
</dbReference>
<dbReference type="Gene3D" id="3.40.50.720">
    <property type="entry name" value="NAD(P)-binding Rossmann-like Domain"/>
    <property type="match status" value="1"/>
</dbReference>
<dbReference type="GO" id="GO:0008209">
    <property type="term" value="P:androgen metabolic process"/>
    <property type="evidence" value="ECO:0007669"/>
    <property type="project" value="TreeGrafter"/>
</dbReference>
<dbReference type="AlphaFoldDB" id="A0A811ZZX6"/>
<dbReference type="Proteomes" id="UP000645828">
    <property type="component" value="Unassembled WGS sequence"/>
</dbReference>
<dbReference type="GO" id="GO:0004303">
    <property type="term" value="F:estradiol 17-beta-dehydrogenase [NAD(P)+] activity"/>
    <property type="evidence" value="ECO:0007669"/>
    <property type="project" value="TreeGrafter"/>
</dbReference>
<dbReference type="GO" id="GO:0006631">
    <property type="term" value="P:fatty acid metabolic process"/>
    <property type="evidence" value="ECO:0007669"/>
    <property type="project" value="TreeGrafter"/>
</dbReference>
<gene>
    <name evidence="3" type="ORF">NYPRO_LOCUS26730</name>
</gene>
<keyword evidence="2" id="KW-0560">Oxidoreductase</keyword>
<dbReference type="EMBL" id="CAJHUB010000788">
    <property type="protein sequence ID" value="CAD7693938.1"/>
    <property type="molecule type" value="Genomic_DNA"/>
</dbReference>
<accession>A0A811ZZX6</accession>
<organism evidence="3 4">
    <name type="scientific">Nyctereutes procyonoides</name>
    <name type="common">Raccoon dog</name>
    <name type="synonym">Canis procyonoides</name>
    <dbReference type="NCBI Taxonomy" id="34880"/>
    <lineage>
        <taxon>Eukaryota</taxon>
        <taxon>Metazoa</taxon>
        <taxon>Chordata</taxon>
        <taxon>Craniata</taxon>
        <taxon>Vertebrata</taxon>
        <taxon>Euteleostomi</taxon>
        <taxon>Mammalia</taxon>
        <taxon>Eutheria</taxon>
        <taxon>Laurasiatheria</taxon>
        <taxon>Carnivora</taxon>
        <taxon>Caniformia</taxon>
        <taxon>Canidae</taxon>
        <taxon>Nyctereutes</taxon>
    </lineage>
</organism>
<sequence>MAVACQGHEGDWWGEGAIAVLLDLCNSNGEAQAKKLGKSSALTLTKEKFGQVDLAVNWTDNQGGQCRVIINTASTGAGHTGQAAYSASKCVTVGMTQPITQHLAPMVIQPSRKVCNFLANQVSFPRRLGDPAEYAHLV</sequence>
<reference evidence="3" key="1">
    <citation type="submission" date="2020-12" db="EMBL/GenBank/DDBJ databases">
        <authorList>
            <consortium name="Molecular Ecology Group"/>
        </authorList>
    </citation>
    <scope>NUCLEOTIDE SEQUENCE</scope>
    <source>
        <strain evidence="3">TBG_1078</strain>
    </source>
</reference>
<keyword evidence="4" id="KW-1185">Reference proteome</keyword>
<protein>
    <submittedName>
        <fullName evidence="3">(raccoon dog) hypothetical protein</fullName>
    </submittedName>
</protein>
<evidence type="ECO:0000256" key="1">
    <source>
        <dbReference type="ARBA" id="ARBA00006484"/>
    </source>
</evidence>
<evidence type="ECO:0000313" key="4">
    <source>
        <dbReference type="Proteomes" id="UP000645828"/>
    </source>
</evidence>
<dbReference type="PANTHER" id="PTHR43658">
    <property type="entry name" value="SHORT-CHAIN DEHYDROGENASE/REDUCTASE"/>
    <property type="match status" value="1"/>
</dbReference>
<name>A0A811ZZX6_NYCPR</name>
<dbReference type="GO" id="GO:0008210">
    <property type="term" value="P:estrogen metabolic process"/>
    <property type="evidence" value="ECO:0007669"/>
    <property type="project" value="TreeGrafter"/>
</dbReference>
<dbReference type="InterPro" id="IPR036291">
    <property type="entry name" value="NAD(P)-bd_dom_sf"/>
</dbReference>
<comment type="caution">
    <text evidence="3">The sequence shown here is derived from an EMBL/GenBank/DDBJ whole genome shotgun (WGS) entry which is preliminary data.</text>
</comment>
<comment type="similarity">
    <text evidence="1">Belongs to the short-chain dehydrogenases/reductases (SDR) family.</text>
</comment>
<evidence type="ECO:0000256" key="2">
    <source>
        <dbReference type="ARBA" id="ARBA00023002"/>
    </source>
</evidence>